<reference evidence="1 2" key="1">
    <citation type="journal article" date="2018" name="Vet. Microbiol.">
        <title>Clonal diversity and geographic distribution of methicillin-resistant Staphylococcus pseudintermedius from Australian animals: Discovery of novel sequence types.</title>
        <authorList>
            <person name="Worthing K.A."/>
            <person name="Abraham S."/>
            <person name="Coombs G.W."/>
            <person name="Pang S."/>
            <person name="Saputra S."/>
            <person name="Jordan D."/>
            <person name="Trott D.J."/>
            <person name="Norris J.M."/>
        </authorList>
    </citation>
    <scope>NUCLEOTIDE SEQUENCE [LARGE SCALE GENOMIC DNA]</scope>
    <source>
        <strain evidence="1 2">ST71 3</strain>
    </source>
</reference>
<dbReference type="Proteomes" id="UP000246351">
    <property type="component" value="Unassembled WGS sequence"/>
</dbReference>
<feature type="non-terminal residue" evidence="1">
    <location>
        <position position="74"/>
    </location>
</feature>
<evidence type="ECO:0000313" key="1">
    <source>
        <dbReference type="EMBL" id="PWZ95656.1"/>
    </source>
</evidence>
<accession>A0A317Z5I5</accession>
<evidence type="ECO:0000313" key="2">
    <source>
        <dbReference type="Proteomes" id="UP000246351"/>
    </source>
</evidence>
<name>A0A317Z5I5_STAPS</name>
<proteinExistence type="predicted"/>
<comment type="caution">
    <text evidence="1">The sequence shown here is derived from an EMBL/GenBank/DDBJ whole genome shotgun (WGS) entry which is preliminary data.</text>
</comment>
<gene>
    <name evidence="1" type="ORF">DD924_15125</name>
</gene>
<protein>
    <submittedName>
        <fullName evidence="1">Uncharacterized protein</fullName>
    </submittedName>
</protein>
<dbReference type="EMBL" id="QEIV01001625">
    <property type="protein sequence ID" value="PWZ95656.1"/>
    <property type="molecule type" value="Genomic_DNA"/>
</dbReference>
<organism evidence="1 2">
    <name type="scientific">Staphylococcus pseudintermedius</name>
    <dbReference type="NCBI Taxonomy" id="283734"/>
    <lineage>
        <taxon>Bacteria</taxon>
        <taxon>Bacillati</taxon>
        <taxon>Bacillota</taxon>
        <taxon>Bacilli</taxon>
        <taxon>Bacillales</taxon>
        <taxon>Staphylococcaceae</taxon>
        <taxon>Staphylococcus</taxon>
        <taxon>Staphylococcus intermedius group</taxon>
    </lineage>
</organism>
<sequence length="74" mass="8442">MIGCKCQDLIRNRGERANIILTELSLLNLPFHYSNMLFAYDCRLGLAFLGAEPSTNQRFDYTVTLAEKLVDFPV</sequence>
<dbReference type="AlphaFoldDB" id="A0A317Z5I5"/>